<evidence type="ECO:0000313" key="4">
    <source>
        <dbReference type="Proteomes" id="UP000320393"/>
    </source>
</evidence>
<evidence type="ECO:0000256" key="2">
    <source>
        <dbReference type="SAM" id="Phobius"/>
    </source>
</evidence>
<feature type="compositionally biased region" description="Pro residues" evidence="1">
    <location>
        <begin position="206"/>
        <end position="217"/>
    </location>
</feature>
<proteinExistence type="predicted"/>
<feature type="region of interest" description="Disordered" evidence="1">
    <location>
        <begin position="196"/>
        <end position="219"/>
    </location>
</feature>
<evidence type="ECO:0000256" key="1">
    <source>
        <dbReference type="SAM" id="MobiDB-lite"/>
    </source>
</evidence>
<sequence>MRIALSPQTAQRIREALGEEVDLAPDLVPGVLARLAVEAPAVYSQVLVELSGSQIRLDSEDQLRRRQRRGTLRRLLFSWGEYETDVGDRLFAKRNVAAAVPLSIAALTLTFLAISLALGHRAVPVSPQRAPVSPPPSAFAPSAGILSPARPALADPTFLAPRSPGSPVVVSTQESPAQEIGRPVSPVVYNRPTEREAGQVESAGRPAPPGPQQPPLPQGTRIPGTLVTGAVVVPGGSPIPVVVETASPAGVWIGQAVLGPADRVQLTVTLAAQSRGDAPVRGVALDPEHLIPGVPGRTTMRHSSTAASMTAAALGAAADYAQAAARQGGVPFVDWWGLGVGGEVPPAWTYLAARFANEFEARGAPAGGWVTTTEIPAGTPIVILVTGAP</sequence>
<keyword evidence="2" id="KW-0812">Transmembrane</keyword>
<dbReference type="Proteomes" id="UP000320393">
    <property type="component" value="Unassembled WGS sequence"/>
</dbReference>
<feature type="transmembrane region" description="Helical" evidence="2">
    <location>
        <begin position="96"/>
        <end position="118"/>
    </location>
</feature>
<accession>A0A537M704</accession>
<name>A0A537M704_9BACT</name>
<keyword evidence="2" id="KW-1133">Transmembrane helix</keyword>
<dbReference type="AlphaFoldDB" id="A0A537M704"/>
<comment type="caution">
    <text evidence="3">The sequence shown here is derived from an EMBL/GenBank/DDBJ whole genome shotgun (WGS) entry which is preliminary data.</text>
</comment>
<protein>
    <submittedName>
        <fullName evidence="3">Uncharacterized protein</fullName>
    </submittedName>
</protein>
<evidence type="ECO:0000313" key="3">
    <source>
        <dbReference type="EMBL" id="TMJ16031.1"/>
    </source>
</evidence>
<keyword evidence="2" id="KW-0472">Membrane</keyword>
<organism evidence="3 4">
    <name type="scientific">Candidatus Segetimicrobium genomatis</name>
    <dbReference type="NCBI Taxonomy" id="2569760"/>
    <lineage>
        <taxon>Bacteria</taxon>
        <taxon>Bacillati</taxon>
        <taxon>Candidatus Sysuimicrobiota</taxon>
        <taxon>Candidatus Sysuimicrobiia</taxon>
        <taxon>Candidatus Sysuimicrobiales</taxon>
        <taxon>Candidatus Segetimicrobiaceae</taxon>
        <taxon>Candidatus Segetimicrobium</taxon>
    </lineage>
</organism>
<dbReference type="EMBL" id="VBAM01000034">
    <property type="protein sequence ID" value="TMJ16031.1"/>
    <property type="molecule type" value="Genomic_DNA"/>
</dbReference>
<gene>
    <name evidence="3" type="ORF">E6H02_01330</name>
</gene>
<reference evidence="3 4" key="1">
    <citation type="journal article" date="2019" name="Nat. Microbiol.">
        <title>Mediterranean grassland soil C-N compound turnover is dependent on rainfall and depth, and is mediated by genomically divergent microorganisms.</title>
        <authorList>
            <person name="Diamond S."/>
            <person name="Andeer P.F."/>
            <person name="Li Z."/>
            <person name="Crits-Christoph A."/>
            <person name="Burstein D."/>
            <person name="Anantharaman K."/>
            <person name="Lane K.R."/>
            <person name="Thomas B.C."/>
            <person name="Pan C."/>
            <person name="Northen T.R."/>
            <person name="Banfield J.F."/>
        </authorList>
    </citation>
    <scope>NUCLEOTIDE SEQUENCE [LARGE SCALE GENOMIC DNA]</scope>
    <source>
        <strain evidence="3">NP_5</strain>
    </source>
</reference>